<accession>A0A4S2L818</accession>
<feature type="region of interest" description="Disordered" evidence="2">
    <location>
        <begin position="906"/>
        <end position="959"/>
    </location>
</feature>
<dbReference type="PANTHER" id="PTHR12353">
    <property type="entry name" value="DISKS LARGE-ASSOCIATED PROTEIN DAP SAP90/PSD-95-ASSOCIATED PROTEIN"/>
    <property type="match status" value="1"/>
</dbReference>
<feature type="compositionally biased region" description="Basic and acidic residues" evidence="2">
    <location>
        <begin position="535"/>
        <end position="552"/>
    </location>
</feature>
<feature type="region of interest" description="Disordered" evidence="2">
    <location>
        <begin position="326"/>
        <end position="348"/>
    </location>
</feature>
<evidence type="ECO:0000256" key="1">
    <source>
        <dbReference type="ARBA" id="ARBA00008839"/>
    </source>
</evidence>
<dbReference type="Proteomes" id="UP000310200">
    <property type="component" value="Unassembled WGS sequence"/>
</dbReference>
<evidence type="ECO:0000313" key="4">
    <source>
        <dbReference type="Proteomes" id="UP000310200"/>
    </source>
</evidence>
<dbReference type="GO" id="GO:0023052">
    <property type="term" value="P:signaling"/>
    <property type="evidence" value="ECO:0007669"/>
    <property type="project" value="InterPro"/>
</dbReference>
<feature type="region of interest" description="Disordered" evidence="2">
    <location>
        <begin position="266"/>
        <end position="308"/>
    </location>
</feature>
<comment type="caution">
    <text evidence="3">The sequence shown here is derived from an EMBL/GenBank/DDBJ whole genome shotgun (WGS) entry which is preliminary data.</text>
</comment>
<organism evidence="3 4">
    <name type="scientific">Temnothorax longispinosus</name>
    <dbReference type="NCBI Taxonomy" id="300112"/>
    <lineage>
        <taxon>Eukaryota</taxon>
        <taxon>Metazoa</taxon>
        <taxon>Ecdysozoa</taxon>
        <taxon>Arthropoda</taxon>
        <taxon>Hexapoda</taxon>
        <taxon>Insecta</taxon>
        <taxon>Pterygota</taxon>
        <taxon>Neoptera</taxon>
        <taxon>Endopterygota</taxon>
        <taxon>Hymenoptera</taxon>
        <taxon>Apocrita</taxon>
        <taxon>Aculeata</taxon>
        <taxon>Formicoidea</taxon>
        <taxon>Formicidae</taxon>
        <taxon>Myrmicinae</taxon>
        <taxon>Temnothorax</taxon>
    </lineage>
</organism>
<name>A0A4S2L818_9HYME</name>
<feature type="region of interest" description="Disordered" evidence="2">
    <location>
        <begin position="531"/>
        <end position="591"/>
    </location>
</feature>
<dbReference type="STRING" id="300112.A0A4S2L818"/>
<proteinExistence type="inferred from homology"/>
<protein>
    <submittedName>
        <fullName evidence="3">Disks large-associated protein 5</fullName>
    </submittedName>
</protein>
<feature type="compositionally biased region" description="Polar residues" evidence="2">
    <location>
        <begin position="47"/>
        <end position="58"/>
    </location>
</feature>
<feature type="compositionally biased region" description="Polar residues" evidence="2">
    <location>
        <begin position="204"/>
        <end position="245"/>
    </location>
</feature>
<dbReference type="AlphaFoldDB" id="A0A4S2L818"/>
<dbReference type="EMBL" id="QBLH01000280">
    <property type="protein sequence ID" value="TGZ56719.1"/>
    <property type="molecule type" value="Genomic_DNA"/>
</dbReference>
<feature type="region of interest" description="Disordered" evidence="2">
    <location>
        <begin position="204"/>
        <end position="250"/>
    </location>
</feature>
<feature type="region of interest" description="Disordered" evidence="2">
    <location>
        <begin position="817"/>
        <end position="871"/>
    </location>
</feature>
<feature type="compositionally biased region" description="Basic and acidic residues" evidence="2">
    <location>
        <begin position="559"/>
        <end position="575"/>
    </location>
</feature>
<keyword evidence="4" id="KW-1185">Reference proteome</keyword>
<comment type="similarity">
    <text evidence="1">Belongs to the SAPAP family.</text>
</comment>
<gene>
    <name evidence="3" type="ORF">DBV15_08137</name>
</gene>
<feature type="compositionally biased region" description="Polar residues" evidence="2">
    <location>
        <begin position="822"/>
        <end position="836"/>
    </location>
</feature>
<feature type="compositionally biased region" description="Low complexity" evidence="2">
    <location>
        <begin position="285"/>
        <end position="302"/>
    </location>
</feature>
<feature type="region of interest" description="Disordered" evidence="2">
    <location>
        <begin position="39"/>
        <end position="63"/>
    </location>
</feature>
<dbReference type="Pfam" id="PF03359">
    <property type="entry name" value="GKAP"/>
    <property type="match status" value="1"/>
</dbReference>
<dbReference type="InterPro" id="IPR005026">
    <property type="entry name" value="SAPAP"/>
</dbReference>
<dbReference type="PANTHER" id="PTHR12353:SF1">
    <property type="entry name" value="DISKS LARGE-ASSOCIATED PROTEIN 5"/>
    <property type="match status" value="1"/>
</dbReference>
<evidence type="ECO:0000313" key="3">
    <source>
        <dbReference type="EMBL" id="TGZ56719.1"/>
    </source>
</evidence>
<sequence>MPNFKQQYKNPRPGFGEADHRRCLRAYNCDKTRREVRTRTFDRNRNLQDVSAPTTPQPAETVPTDERMKKLLKWKEERNRKKKLEAAMKKPAFKVGIVHHSLYSPVSKNDVSIAKTPKPQKTEHSNYIQKRITRATEKRLLAKAAKQVTSDLTSVPTKHLMNVKTSTSNAKKQKSFAPPDHCFRPPSGLHKIPLFGCVPMKQTPQDKYTSSQKCSQTSDSTTKNYETSTGPRLSSNEQDPSQKLIKSTIRDSDELNAIKTVRSSLKEQTKNQTDIQDALQKEKNCSSSSSETETPPSQKSTPNSSEKENCSLEDLIVFSPYLTRSRGKRNSRKEVQQRLGIGRPSDEIPTKDTVMQNLNICVEEEERTAQYFKILLNKETDRLKELCKKWLDIGLEKDVPEDATYEIQTAVGQTNLLINKKFERFRSLVHDCETGKGEMLVTCRDLQGFWDMTYMEVKDCETRFEKLEQRRNREWKEEEEEYTVAKPAVKKRMPVKKQIVSSKPSSLRSLILAARKIKMEGETLSKGDLLLQDTHINEKPSNRKSFTEENTRRSRRSKSHDLNDSKSTPVRRESSKTGSVQFSEKSKKMRSPFAAMKISRMCKTPEVQLDDTVSYVNSDQTPGKSILKKSEELENKEARIKSAHKVNFDDQVVLTEVPLDEETHTKLSLAAALNRIDSFDLDDMYQSPSIHAEKRLNFEDSDRLDDLNKSLSEIQTTGKRNKSRSFVQNTLVDNIMHPLNDITSSVFIEESSPNNVEIISPKKSVRNRVQHKDASNRKHVDIYFSPPTRANRDDEIDITTEIISKDMGDLDLGPRVLRNRTVPANNTPKSSRTSKMMTPKRASKEGNKKSSMKSSLKLSQKDENMTPSKSNTIDMENVTLTDNIVKKRSIRKSVAFDETCVGCAESKPVLPRTPHTVRRNKTPLRQSRSKQIDEDLISWETPDKKHPHRRSTRSQSDKF</sequence>
<reference evidence="3 4" key="1">
    <citation type="journal article" date="2019" name="Philos. Trans. R. Soc. Lond., B, Biol. Sci.">
        <title>Ant behaviour and brain gene expression of defending hosts depend on the ecological success of the intruding social parasite.</title>
        <authorList>
            <person name="Kaur R."/>
            <person name="Stoldt M."/>
            <person name="Jongepier E."/>
            <person name="Feldmeyer B."/>
            <person name="Menzel F."/>
            <person name="Bornberg-Bauer E."/>
            <person name="Foitzik S."/>
        </authorList>
    </citation>
    <scope>NUCLEOTIDE SEQUENCE [LARGE SCALE GENOMIC DNA]</scope>
    <source>
        <tissue evidence="3">Whole body</tissue>
    </source>
</reference>
<evidence type="ECO:0000256" key="2">
    <source>
        <dbReference type="SAM" id="MobiDB-lite"/>
    </source>
</evidence>